<sequence>MRPPVITAVTVVTMQALGGAFNRVAMSHLVSNISTQHSREYIKYNEERGEGSISASSTLRELLAKIGRKADVEDLSNHPALQTAIEYLEKRKIGKLPRAENSLIKELISSYNVNGVARIIEEGKSITEKGESKDSSIKTLINRMQSEFMQFLIDKKSPGDVFKLLKLDEQGESLFQSPLLNTWKNYVDTYNEFQHEHISLFATLKEQFNAEKQDELIRMLFDAKMRRIKKTVRRMRAEQSRTWLSRGIPPDDIFDLLELRKDKFARMDGKRFTLWKEYANDFYSKFPEEDHDPMHILQKKYGYEFLVNMIFDAKEIPETRRIAKEVEKDLWKYWSGRYGSKNMNDPTLVDDVLKDLKLDQDKNPFDELRFYTWTEYLDFLKRNSPHLKIDVLATLTKLLGEDKVIRGLKDHDEDLVNILCSFSYDSLQLESLLARVNGKERASTMLRKRKRDEDAQG</sequence>
<dbReference type="EMBL" id="CM047583">
    <property type="protein sequence ID" value="KAI9913265.1"/>
    <property type="molecule type" value="Genomic_DNA"/>
</dbReference>
<gene>
    <name evidence="1" type="ORF">PsorP6_004952</name>
</gene>
<evidence type="ECO:0000313" key="2">
    <source>
        <dbReference type="Proteomes" id="UP001163321"/>
    </source>
</evidence>
<evidence type="ECO:0000313" key="1">
    <source>
        <dbReference type="EMBL" id="KAI9913265.1"/>
    </source>
</evidence>
<comment type="caution">
    <text evidence="1">The sequence shown here is derived from an EMBL/GenBank/DDBJ whole genome shotgun (WGS) entry which is preliminary data.</text>
</comment>
<protein>
    <submittedName>
        <fullName evidence="1">Uncharacterized protein</fullName>
    </submittedName>
</protein>
<name>A0ACC0W525_9STRA</name>
<keyword evidence="2" id="KW-1185">Reference proteome</keyword>
<dbReference type="Proteomes" id="UP001163321">
    <property type="component" value="Chromosome 4"/>
</dbReference>
<proteinExistence type="predicted"/>
<organism evidence="1 2">
    <name type="scientific">Peronosclerospora sorghi</name>
    <dbReference type="NCBI Taxonomy" id="230839"/>
    <lineage>
        <taxon>Eukaryota</taxon>
        <taxon>Sar</taxon>
        <taxon>Stramenopiles</taxon>
        <taxon>Oomycota</taxon>
        <taxon>Peronosporomycetes</taxon>
        <taxon>Peronosporales</taxon>
        <taxon>Peronosporaceae</taxon>
        <taxon>Peronosclerospora</taxon>
    </lineage>
</organism>
<accession>A0ACC0W525</accession>
<reference evidence="1 2" key="1">
    <citation type="journal article" date="2022" name="bioRxiv">
        <title>The genome of the oomycete Peronosclerospora sorghi, a cosmopolitan pathogen of maize and sorghum, is inflated with dispersed pseudogenes.</title>
        <authorList>
            <person name="Fletcher K."/>
            <person name="Martin F."/>
            <person name="Isakeit T."/>
            <person name="Cavanaugh K."/>
            <person name="Magill C."/>
            <person name="Michelmore R."/>
        </authorList>
    </citation>
    <scope>NUCLEOTIDE SEQUENCE [LARGE SCALE GENOMIC DNA]</scope>
    <source>
        <strain evidence="1">P6</strain>
    </source>
</reference>